<dbReference type="EMBL" id="FNHH01000004">
    <property type="protein sequence ID" value="SDM00334.1"/>
    <property type="molecule type" value="Genomic_DNA"/>
</dbReference>
<dbReference type="SUPFAM" id="SSF53335">
    <property type="entry name" value="S-adenosyl-L-methionine-dependent methyltransferases"/>
    <property type="match status" value="1"/>
</dbReference>
<evidence type="ECO:0000313" key="3">
    <source>
        <dbReference type="EMBL" id="SDM00334.1"/>
    </source>
</evidence>
<feature type="transmembrane region" description="Helical" evidence="2">
    <location>
        <begin position="199"/>
        <end position="221"/>
    </location>
</feature>
<dbReference type="STRING" id="990371.SAMN05421813_104207"/>
<proteinExistence type="predicted"/>
<protein>
    <submittedName>
        <fullName evidence="3">Spermine/spermidine synthase</fullName>
    </submittedName>
</protein>
<dbReference type="InterPro" id="IPR029063">
    <property type="entry name" value="SAM-dependent_MTases_sf"/>
</dbReference>
<dbReference type="OrthoDB" id="484536at2"/>
<organism evidence="3 4">
    <name type="scientific">Daejeonella rubra</name>
    <dbReference type="NCBI Taxonomy" id="990371"/>
    <lineage>
        <taxon>Bacteria</taxon>
        <taxon>Pseudomonadati</taxon>
        <taxon>Bacteroidota</taxon>
        <taxon>Sphingobacteriia</taxon>
        <taxon>Sphingobacteriales</taxon>
        <taxon>Sphingobacteriaceae</taxon>
        <taxon>Daejeonella</taxon>
    </lineage>
</organism>
<sequence>MRLRLAILIAGLTSFISVSMEIMWIEIISYITKGHAGIFGAVLGLVLTGIALGSRYGYRKSKDQVSSSANLLPELLTLGATINFFGLIAILLWVKVHDAFVGLLFIQVVVVSYYLGAIFPVLCKLAVSDKEESVGQETSWIYAGNIIGSTAGPLFTGYVLMDNLSPAITICIMSGAALLLALIIINGNVDGIKKRLKDSIFVVTLILLIPIGYLTVLSTMMERFHFLSSFADWTSFRYQEHSRQGIITVLPRPKGADVFLGGGAYDGDVNTDPENNVNGITRCYMIGSMHRKPSKVLMIGLSTGSWAQVLANYKLIDSLTIVEIQPAYINLIKKYGEISPLLSNPKVKIIIDDGRRWMRRNQNEKFDFIVMNTTFHWREHSTNLLSIEFLRMAKNHLNEKGVMYWNTTGSKDVMYTAANAFKYVTSVANFVAASDAPFDMTKAEREKNYPYFFRNSVPAFEKNDSTRVIRNKLINAELPVLRDSLLKQNYWLITEDNMASEYKSGVWSRIMKFKNSF</sequence>
<dbReference type="Proteomes" id="UP000199226">
    <property type="component" value="Unassembled WGS sequence"/>
</dbReference>
<keyword evidence="1" id="KW-0620">Polyamine biosynthesis</keyword>
<dbReference type="AlphaFoldDB" id="A0A1G9PNM9"/>
<evidence type="ECO:0000313" key="4">
    <source>
        <dbReference type="Proteomes" id="UP000199226"/>
    </source>
</evidence>
<accession>A0A1G9PNM9</accession>
<gene>
    <name evidence="3" type="ORF">SAMN05421813_104207</name>
</gene>
<keyword evidence="4" id="KW-1185">Reference proteome</keyword>
<dbReference type="GO" id="GO:0006596">
    <property type="term" value="P:polyamine biosynthetic process"/>
    <property type="evidence" value="ECO:0007669"/>
    <property type="project" value="UniProtKB-KW"/>
</dbReference>
<dbReference type="Pfam" id="PF01564">
    <property type="entry name" value="Spermine_synth"/>
    <property type="match status" value="1"/>
</dbReference>
<keyword evidence="2" id="KW-0472">Membrane</keyword>
<dbReference type="CDD" id="cd02440">
    <property type="entry name" value="AdoMet_MTases"/>
    <property type="match status" value="1"/>
</dbReference>
<dbReference type="Gene3D" id="3.40.50.150">
    <property type="entry name" value="Vaccinia Virus protein VP39"/>
    <property type="match status" value="1"/>
</dbReference>
<feature type="transmembrane region" description="Helical" evidence="2">
    <location>
        <begin position="167"/>
        <end position="187"/>
    </location>
</feature>
<feature type="transmembrane region" description="Helical" evidence="2">
    <location>
        <begin position="100"/>
        <end position="127"/>
    </location>
</feature>
<feature type="transmembrane region" description="Helical" evidence="2">
    <location>
        <begin position="139"/>
        <end position="161"/>
    </location>
</feature>
<keyword evidence="2" id="KW-1133">Transmembrane helix</keyword>
<evidence type="ECO:0000256" key="2">
    <source>
        <dbReference type="SAM" id="Phobius"/>
    </source>
</evidence>
<dbReference type="RefSeq" id="WP_090701052.1">
    <property type="nucleotide sequence ID" value="NZ_FNHH01000004.1"/>
</dbReference>
<keyword evidence="2" id="KW-0812">Transmembrane</keyword>
<dbReference type="PANTHER" id="PTHR43317">
    <property type="entry name" value="THERMOSPERMINE SYNTHASE ACAULIS5"/>
    <property type="match status" value="1"/>
</dbReference>
<evidence type="ECO:0000256" key="1">
    <source>
        <dbReference type="ARBA" id="ARBA00023115"/>
    </source>
</evidence>
<feature type="transmembrane region" description="Helical" evidence="2">
    <location>
        <begin position="75"/>
        <end position="94"/>
    </location>
</feature>
<dbReference type="SUPFAM" id="SSF103473">
    <property type="entry name" value="MFS general substrate transporter"/>
    <property type="match status" value="1"/>
</dbReference>
<dbReference type="InterPro" id="IPR036259">
    <property type="entry name" value="MFS_trans_sf"/>
</dbReference>
<feature type="transmembrane region" description="Helical" evidence="2">
    <location>
        <begin position="36"/>
        <end position="54"/>
    </location>
</feature>
<dbReference type="PANTHER" id="PTHR43317:SF1">
    <property type="entry name" value="THERMOSPERMINE SYNTHASE ACAULIS5"/>
    <property type="match status" value="1"/>
</dbReference>
<reference evidence="4" key="1">
    <citation type="submission" date="2016-10" db="EMBL/GenBank/DDBJ databases">
        <authorList>
            <person name="Varghese N."/>
            <person name="Submissions S."/>
        </authorList>
    </citation>
    <scope>NUCLEOTIDE SEQUENCE [LARGE SCALE GENOMIC DNA]</scope>
    <source>
        <strain evidence="4">DSM 24536</strain>
    </source>
</reference>
<name>A0A1G9PNM9_9SPHI</name>